<dbReference type="Pfam" id="PF00013">
    <property type="entry name" value="KH_1"/>
    <property type="match status" value="1"/>
</dbReference>
<keyword evidence="5" id="KW-1185">Reference proteome</keyword>
<evidence type="ECO:0000259" key="3">
    <source>
        <dbReference type="Pfam" id="PF00013"/>
    </source>
</evidence>
<feature type="domain" description="K Homology" evidence="3">
    <location>
        <begin position="150"/>
        <end position="177"/>
    </location>
</feature>
<sequence length="178" mass="19421">NKSAEIPQNMQPITYKPALHPENRPHPALVPLQPQVVPSQPQQQQQQQQQQYQPHPVPSSQTIQMRALIVIQDASIIIGKGSQQIKEICKKSRGRATISEAVPGDSEQNLTVGRPLDAVSKAFGLIVRCINDEPFEVPLVPSSCAVTIWFVVPNSQMGSVIGKAGSKIKEIQDMSSAC</sequence>
<dbReference type="InterPro" id="IPR004088">
    <property type="entry name" value="KH_dom_type_1"/>
</dbReference>
<gene>
    <name evidence="4" type="ORF">PPACK8108_LOCUS12896</name>
</gene>
<evidence type="ECO:0000256" key="1">
    <source>
        <dbReference type="PROSITE-ProRule" id="PRU00117"/>
    </source>
</evidence>
<dbReference type="Proteomes" id="UP001153365">
    <property type="component" value="Unassembled WGS sequence"/>
</dbReference>
<organism evidence="4 5">
    <name type="scientific">Phakopsora pachyrhizi</name>
    <name type="common">Asian soybean rust disease fungus</name>
    <dbReference type="NCBI Taxonomy" id="170000"/>
    <lineage>
        <taxon>Eukaryota</taxon>
        <taxon>Fungi</taxon>
        <taxon>Dikarya</taxon>
        <taxon>Basidiomycota</taxon>
        <taxon>Pucciniomycotina</taxon>
        <taxon>Pucciniomycetes</taxon>
        <taxon>Pucciniales</taxon>
        <taxon>Phakopsoraceae</taxon>
        <taxon>Phakopsora</taxon>
    </lineage>
</organism>
<keyword evidence="1" id="KW-0694">RNA-binding</keyword>
<evidence type="ECO:0000313" key="5">
    <source>
        <dbReference type="Proteomes" id="UP001153365"/>
    </source>
</evidence>
<feature type="compositionally biased region" description="Polar residues" evidence="2">
    <location>
        <begin position="1"/>
        <end position="12"/>
    </location>
</feature>
<feature type="non-terminal residue" evidence="4">
    <location>
        <position position="1"/>
    </location>
</feature>
<evidence type="ECO:0000256" key="2">
    <source>
        <dbReference type="SAM" id="MobiDB-lite"/>
    </source>
</evidence>
<dbReference type="Gene3D" id="3.30.310.210">
    <property type="match status" value="1"/>
</dbReference>
<dbReference type="SUPFAM" id="SSF54791">
    <property type="entry name" value="Eukaryotic type KH-domain (KH-domain type I)"/>
    <property type="match status" value="2"/>
</dbReference>
<dbReference type="AlphaFoldDB" id="A0AAV0B5S4"/>
<dbReference type="EMBL" id="CALTRL010003161">
    <property type="protein sequence ID" value="CAH7678006.1"/>
    <property type="molecule type" value="Genomic_DNA"/>
</dbReference>
<comment type="caution">
    <text evidence="4">The sequence shown here is derived from an EMBL/GenBank/DDBJ whole genome shotgun (WGS) entry which is preliminary data.</text>
</comment>
<dbReference type="InterPro" id="IPR036612">
    <property type="entry name" value="KH_dom_type_1_sf"/>
</dbReference>
<reference evidence="4" key="1">
    <citation type="submission" date="2022-06" db="EMBL/GenBank/DDBJ databases">
        <authorList>
            <consortium name="SYNGENTA / RWTH Aachen University"/>
        </authorList>
    </citation>
    <scope>NUCLEOTIDE SEQUENCE</scope>
</reference>
<evidence type="ECO:0000313" key="4">
    <source>
        <dbReference type="EMBL" id="CAH7678006.1"/>
    </source>
</evidence>
<dbReference type="GO" id="GO:0003723">
    <property type="term" value="F:RNA binding"/>
    <property type="evidence" value="ECO:0007669"/>
    <property type="project" value="UniProtKB-UniRule"/>
</dbReference>
<proteinExistence type="predicted"/>
<name>A0AAV0B5S4_PHAPC</name>
<protein>
    <recommendedName>
        <fullName evidence="3">K Homology domain-containing protein</fullName>
    </recommendedName>
</protein>
<feature type="compositionally biased region" description="Low complexity" evidence="2">
    <location>
        <begin position="33"/>
        <end position="58"/>
    </location>
</feature>
<dbReference type="PANTHER" id="PTHR10288">
    <property type="entry name" value="KH DOMAIN CONTAINING RNA BINDING PROTEIN"/>
    <property type="match status" value="1"/>
</dbReference>
<feature type="region of interest" description="Disordered" evidence="2">
    <location>
        <begin position="1"/>
        <end position="58"/>
    </location>
</feature>
<dbReference type="PROSITE" id="PS50084">
    <property type="entry name" value="KH_TYPE_1"/>
    <property type="match status" value="2"/>
</dbReference>
<accession>A0AAV0B5S4</accession>